<dbReference type="Gene3D" id="3.10.200.10">
    <property type="entry name" value="Alpha carbonic anhydrase"/>
    <property type="match status" value="1"/>
</dbReference>
<dbReference type="EC" id="4.2.1.1" evidence="2"/>
<evidence type="ECO:0000313" key="11">
    <source>
        <dbReference type="Proteomes" id="UP000886607"/>
    </source>
</evidence>
<accession>A0AAN4ZP90</accession>
<dbReference type="RefSeq" id="WP_202584281.1">
    <property type="nucleotide sequence ID" value="NZ_BKBO01000032.1"/>
</dbReference>
<dbReference type="PROSITE" id="PS51144">
    <property type="entry name" value="ALPHA_CA_2"/>
    <property type="match status" value="1"/>
</dbReference>
<dbReference type="Pfam" id="PF00194">
    <property type="entry name" value="Carb_anhydrase"/>
    <property type="match status" value="1"/>
</dbReference>
<evidence type="ECO:0000256" key="5">
    <source>
        <dbReference type="ARBA" id="ARBA00023239"/>
    </source>
</evidence>
<dbReference type="SMART" id="SM01057">
    <property type="entry name" value="Carb_anhydrase"/>
    <property type="match status" value="1"/>
</dbReference>
<evidence type="ECO:0000313" key="10">
    <source>
        <dbReference type="Proteomes" id="UP000886597"/>
    </source>
</evidence>
<evidence type="ECO:0000256" key="2">
    <source>
        <dbReference type="ARBA" id="ARBA00012925"/>
    </source>
</evidence>
<comment type="catalytic activity">
    <reaction evidence="6">
        <text>hydrogencarbonate + H(+) = CO2 + H2O</text>
        <dbReference type="Rhea" id="RHEA:10748"/>
        <dbReference type="ChEBI" id="CHEBI:15377"/>
        <dbReference type="ChEBI" id="CHEBI:15378"/>
        <dbReference type="ChEBI" id="CHEBI:16526"/>
        <dbReference type="ChEBI" id="CHEBI:17544"/>
        <dbReference type="EC" id="4.2.1.1"/>
    </reaction>
</comment>
<keyword evidence="11" id="KW-1185">Reference proteome</keyword>
<evidence type="ECO:0000313" key="8">
    <source>
        <dbReference type="EMBL" id="GEQ50043.1"/>
    </source>
</evidence>
<gene>
    <name evidence="9" type="primary">cah</name>
    <name evidence="8" type="ORF">TK11N_18950</name>
    <name evidence="9" type="ORF">TK2N_18530</name>
</gene>
<dbReference type="AlphaFoldDB" id="A0AAN4ZP90"/>
<dbReference type="GO" id="GO:0004089">
    <property type="term" value="F:carbonate dehydratase activity"/>
    <property type="evidence" value="ECO:0007669"/>
    <property type="project" value="UniProtKB-EC"/>
</dbReference>
<evidence type="ECO:0000259" key="7">
    <source>
        <dbReference type="PROSITE" id="PS51144"/>
    </source>
</evidence>
<dbReference type="InterPro" id="IPR036398">
    <property type="entry name" value="CA_dom_sf"/>
</dbReference>
<proteinExistence type="inferred from homology"/>
<evidence type="ECO:0000313" key="9">
    <source>
        <dbReference type="EMBL" id="GEQ55009.1"/>
    </source>
</evidence>
<feature type="domain" description="Alpha-carbonic anhydrase" evidence="7">
    <location>
        <begin position="3"/>
        <end position="225"/>
    </location>
</feature>
<comment type="similarity">
    <text evidence="1">Belongs to the alpha-carbonic anhydrase family.</text>
</comment>
<dbReference type="InterPro" id="IPR041891">
    <property type="entry name" value="Alpha_CA_prokaryot-like"/>
</dbReference>
<keyword evidence="3" id="KW-0479">Metal-binding</keyword>
<dbReference type="InterPro" id="IPR023561">
    <property type="entry name" value="Carbonic_anhydrase_a-class"/>
</dbReference>
<organism evidence="9 10">
    <name type="scientific">Tetragenococcus koreensis</name>
    <dbReference type="NCBI Taxonomy" id="290335"/>
    <lineage>
        <taxon>Bacteria</taxon>
        <taxon>Bacillati</taxon>
        <taxon>Bacillota</taxon>
        <taxon>Bacilli</taxon>
        <taxon>Lactobacillales</taxon>
        <taxon>Enterococcaceae</taxon>
        <taxon>Tetragenococcus</taxon>
    </lineage>
</organism>
<sequence>MSRVWSYTGDTGPEFWPTLCEEFYEAGQFPWQSPISLFHKETQPLTQAIAFSYDQQTFYVKRVNDTMHFEPAEGLSYVEFADERYYLTDIHFHMPSEHIIEKEQTPLEFHLVHKSEHGQPLVCAVLFSLEEGSQNRCNDDTIELANTEDEKQLLDPLMFLPEGSGYFHYEGSLTTPPTQGPVQWFVFDQKGVMSRFFIERFETSLSPNNRPLQDKKQRSIYYKKP</sequence>
<name>A0AAN4ZP90_9ENTE</name>
<dbReference type="EMBL" id="BKBQ01000031">
    <property type="protein sequence ID" value="GEQ55009.1"/>
    <property type="molecule type" value="Genomic_DNA"/>
</dbReference>
<dbReference type="CDD" id="cd03124">
    <property type="entry name" value="alpha_CA_prokaryotic_like"/>
    <property type="match status" value="1"/>
</dbReference>
<dbReference type="PANTHER" id="PTHR18952">
    <property type="entry name" value="CARBONIC ANHYDRASE"/>
    <property type="match status" value="1"/>
</dbReference>
<evidence type="ECO:0000256" key="1">
    <source>
        <dbReference type="ARBA" id="ARBA00010718"/>
    </source>
</evidence>
<dbReference type="GO" id="GO:0008270">
    <property type="term" value="F:zinc ion binding"/>
    <property type="evidence" value="ECO:0007669"/>
    <property type="project" value="InterPro"/>
</dbReference>
<keyword evidence="5" id="KW-0456">Lyase</keyword>
<reference evidence="9" key="2">
    <citation type="journal article" date="2020" name="Int. Dairy J.">
        <title>Lactic acid bacterial diversity in Brie cheese focusing on salt concentration and pH of isolation medium and characterisation of halophilic and alkaliphilic lactic acid bacterial isolates.</title>
        <authorList>
            <person name="Unno R."/>
            <person name="Matsutani M."/>
            <person name="Suzuki T."/>
            <person name="Kodama K."/>
            <person name="Matsushita H."/>
            <person name="Yamasato K."/>
            <person name="Koizumi Y."/>
            <person name="Ishikawa M."/>
        </authorList>
    </citation>
    <scope>NUCLEOTIDE SEQUENCE</scope>
    <source>
        <strain evidence="9">7C1</strain>
        <strain evidence="8">8C4</strain>
    </source>
</reference>
<reference evidence="9" key="1">
    <citation type="submission" date="2019-08" db="EMBL/GenBank/DDBJ databases">
        <authorList>
            <person name="Ishikawa M."/>
            <person name="Suzuki T."/>
            <person name="Matsutani M."/>
        </authorList>
    </citation>
    <scope>NUCLEOTIDE SEQUENCE</scope>
    <source>
        <strain evidence="9">7C1</strain>
        <strain evidence="8">8C4</strain>
    </source>
</reference>
<keyword evidence="4" id="KW-0862">Zinc</keyword>
<protein>
    <recommendedName>
        <fullName evidence="2">carbonic anhydrase</fullName>
        <ecNumber evidence="2">4.2.1.1</ecNumber>
    </recommendedName>
</protein>
<comment type="caution">
    <text evidence="9">The sequence shown here is derived from an EMBL/GenBank/DDBJ whole genome shotgun (WGS) entry which is preliminary data.</text>
</comment>
<evidence type="ECO:0000256" key="3">
    <source>
        <dbReference type="ARBA" id="ARBA00022723"/>
    </source>
</evidence>
<dbReference type="SUPFAM" id="SSF51069">
    <property type="entry name" value="Carbonic anhydrase"/>
    <property type="match status" value="1"/>
</dbReference>
<dbReference type="Proteomes" id="UP000886607">
    <property type="component" value="Unassembled WGS sequence"/>
</dbReference>
<dbReference type="InterPro" id="IPR001148">
    <property type="entry name" value="CA_dom"/>
</dbReference>
<evidence type="ECO:0000256" key="4">
    <source>
        <dbReference type="ARBA" id="ARBA00022833"/>
    </source>
</evidence>
<evidence type="ECO:0000256" key="6">
    <source>
        <dbReference type="ARBA" id="ARBA00048348"/>
    </source>
</evidence>
<dbReference type="Proteomes" id="UP000886597">
    <property type="component" value="Unassembled WGS sequence"/>
</dbReference>
<dbReference type="PANTHER" id="PTHR18952:SF265">
    <property type="entry name" value="CARBONIC ANHYDRASE"/>
    <property type="match status" value="1"/>
</dbReference>
<dbReference type="EMBL" id="BKBO01000032">
    <property type="protein sequence ID" value="GEQ50043.1"/>
    <property type="molecule type" value="Genomic_DNA"/>
</dbReference>